<evidence type="ECO:0000256" key="4">
    <source>
        <dbReference type="ARBA" id="ARBA00001783"/>
    </source>
</evidence>
<comment type="catalytic activity">
    <reaction evidence="12">
        <text>1-hexadecanoyl-sn-glycero-3-phosphate + (9Z)-octadecenoyl-CoA = 1-hexadecanoyl-2-(9Z-octadecenoyl)-sn-glycero-3-phosphate + CoA</text>
        <dbReference type="Rhea" id="RHEA:33187"/>
        <dbReference type="ChEBI" id="CHEBI:57287"/>
        <dbReference type="ChEBI" id="CHEBI:57387"/>
        <dbReference type="ChEBI" id="CHEBI:57518"/>
        <dbReference type="ChEBI" id="CHEBI:64839"/>
    </reaction>
    <physiologicalReaction direction="left-to-right" evidence="12">
        <dbReference type="Rhea" id="RHEA:33188"/>
    </physiologicalReaction>
</comment>
<comment type="similarity">
    <text evidence="7 21">Belongs to the 1-acyl-sn-glycerol-3-phosphate acyltransferase family.</text>
</comment>
<name>H0WC69_CAVPO</name>
<keyword evidence="11 21" id="KW-0012">Acyltransferase</keyword>
<comment type="catalytic activity">
    <reaction evidence="3">
        <text>1-(9Z-octadecenoyl)-sn-glycero-3-phosphate + hexadecanoyl-CoA = 1-(9Z)-octadecenoyl-2-hexadecanoyl-sn-glycero-3-phosphate + CoA</text>
        <dbReference type="Rhea" id="RHEA:37143"/>
        <dbReference type="ChEBI" id="CHEBI:57287"/>
        <dbReference type="ChEBI" id="CHEBI:57379"/>
        <dbReference type="ChEBI" id="CHEBI:74544"/>
        <dbReference type="ChEBI" id="CHEBI:74551"/>
    </reaction>
    <physiologicalReaction direction="left-to-right" evidence="3">
        <dbReference type="Rhea" id="RHEA:37144"/>
    </physiologicalReaction>
</comment>
<comment type="catalytic activity">
    <reaction evidence="4">
        <text>1-(9Z-octadecenoyl)-sn-glycero-3-phosphate + tetradecanoyl-CoA = 1-(9Z)-octadecenoyl-2-tetradecanoyl-sn-glycero-3-phosphate + CoA</text>
        <dbReference type="Rhea" id="RHEA:37171"/>
        <dbReference type="ChEBI" id="CHEBI:57287"/>
        <dbReference type="ChEBI" id="CHEBI:57385"/>
        <dbReference type="ChEBI" id="CHEBI:74544"/>
        <dbReference type="ChEBI" id="CHEBI:74579"/>
    </reaction>
    <physiologicalReaction direction="left-to-right" evidence="4">
        <dbReference type="Rhea" id="RHEA:37172"/>
    </physiologicalReaction>
</comment>
<keyword evidence="8 21" id="KW-0808">Transferase</keyword>
<reference evidence="26" key="1">
    <citation type="journal article" date="2011" name="Nature">
        <title>A high-resolution map of human evolutionary constraint using 29 mammals.</title>
        <authorList>
            <person name="Lindblad-Toh K."/>
            <person name="Garber M."/>
            <person name="Zuk O."/>
            <person name="Lin M.F."/>
            <person name="Parker B.J."/>
            <person name="Washietl S."/>
            <person name="Kheradpour P."/>
            <person name="Ernst J."/>
            <person name="Jordan G."/>
            <person name="Mauceli E."/>
            <person name="Ward L.D."/>
            <person name="Lowe C.B."/>
            <person name="Holloway A.K."/>
            <person name="Clamp M."/>
            <person name="Gnerre S."/>
            <person name="Alfoldi J."/>
            <person name="Beal K."/>
            <person name="Chang J."/>
            <person name="Clawson H."/>
            <person name="Cuff J."/>
            <person name="Di Palma F."/>
            <person name="Fitzgerald S."/>
            <person name="Flicek P."/>
            <person name="Guttman M."/>
            <person name="Hubisz M.J."/>
            <person name="Jaffe D.B."/>
            <person name="Jungreis I."/>
            <person name="Kent W.J."/>
            <person name="Kostka D."/>
            <person name="Lara M."/>
            <person name="Martins A.L."/>
            <person name="Massingham T."/>
            <person name="Moltke I."/>
            <person name="Raney B.J."/>
            <person name="Rasmussen M.D."/>
            <person name="Robinson J."/>
            <person name="Stark A."/>
            <person name="Vilella A.J."/>
            <person name="Wen J."/>
            <person name="Xie X."/>
            <person name="Zody M.C."/>
            <person name="Baldwin J."/>
            <person name="Bloom T."/>
            <person name="Chin C.W."/>
            <person name="Heiman D."/>
            <person name="Nicol R."/>
            <person name="Nusbaum C."/>
            <person name="Young S."/>
            <person name="Wilkinson J."/>
            <person name="Worley K.C."/>
            <person name="Kovar C.L."/>
            <person name="Muzny D.M."/>
            <person name="Gibbs R.A."/>
            <person name="Cree A."/>
            <person name="Dihn H.H."/>
            <person name="Fowler G."/>
            <person name="Jhangiani S."/>
            <person name="Joshi V."/>
            <person name="Lee S."/>
            <person name="Lewis L.R."/>
            <person name="Nazareth L.V."/>
            <person name="Okwuonu G."/>
            <person name="Santibanez J."/>
            <person name="Warren W.C."/>
            <person name="Mardis E.R."/>
            <person name="Weinstock G.M."/>
            <person name="Wilson R.K."/>
            <person name="Delehaunty K."/>
            <person name="Dooling D."/>
            <person name="Fronik C."/>
            <person name="Fulton L."/>
            <person name="Fulton B."/>
            <person name="Graves T."/>
            <person name="Minx P."/>
            <person name="Sodergren E."/>
            <person name="Birney E."/>
            <person name="Margulies E.H."/>
            <person name="Herrero J."/>
            <person name="Green E.D."/>
            <person name="Haussler D."/>
            <person name="Siepel A."/>
            <person name="Goldman N."/>
            <person name="Pollard K.S."/>
            <person name="Pedersen J.S."/>
            <person name="Lander E.S."/>
            <person name="Kellis M."/>
        </authorList>
    </citation>
    <scope>NUCLEOTIDE SEQUENCE [LARGE SCALE GENOMIC DNA]</scope>
    <source>
        <strain evidence="26">2N</strain>
    </source>
</reference>
<evidence type="ECO:0000256" key="12">
    <source>
        <dbReference type="ARBA" id="ARBA00047525"/>
    </source>
</evidence>
<comment type="catalytic activity">
    <reaction evidence="13">
        <text>1-tetradecanoyl-sn-glycerol 3-phosphate + (9Z)-octadecenoyl-CoA = 1-tetradecanoyl-2-(9Z)-octadecenoyl-sn-glycero-3-phosphate + CoA</text>
        <dbReference type="Rhea" id="RHEA:37187"/>
        <dbReference type="ChEBI" id="CHEBI:57287"/>
        <dbReference type="ChEBI" id="CHEBI:57387"/>
        <dbReference type="ChEBI" id="CHEBI:72683"/>
        <dbReference type="ChEBI" id="CHEBI:74586"/>
    </reaction>
    <physiologicalReaction direction="left-to-right" evidence="13">
        <dbReference type="Rhea" id="RHEA:37188"/>
    </physiologicalReaction>
</comment>
<dbReference type="Ensembl" id="ENSCPOT00000025158.2">
    <property type="protein sequence ID" value="ENSCPOP00000020588.1"/>
    <property type="gene ID" value="ENSCPOG00000019769.2"/>
</dbReference>
<evidence type="ECO:0000256" key="19">
    <source>
        <dbReference type="ARBA" id="ARBA00049491"/>
    </source>
</evidence>
<keyword evidence="22" id="KW-0812">Transmembrane</keyword>
<dbReference type="InterPro" id="IPR002123">
    <property type="entry name" value="Plipid/glycerol_acylTrfase"/>
</dbReference>
<dbReference type="PANTHER" id="PTHR10434:SF2">
    <property type="entry name" value="1-ACYL-SN-GLYCEROL-3-PHOSPHATE ACYLTRANSFERASE BETA"/>
    <property type="match status" value="1"/>
</dbReference>
<dbReference type="eggNOG" id="KOG2848">
    <property type="taxonomic scope" value="Eukaryota"/>
</dbReference>
<dbReference type="PANTHER" id="PTHR10434">
    <property type="entry name" value="1-ACYL-SN-GLYCEROL-3-PHOSPHATE ACYLTRANSFERASE"/>
    <property type="match status" value="1"/>
</dbReference>
<comment type="pathway">
    <text evidence="6">Phospholipid metabolism; CDP-diacylglycerol biosynthesis; CDP-diacylglycerol from sn-glycerol 3-phosphate: step 2/3.</text>
</comment>
<dbReference type="NCBIfam" id="TIGR00530">
    <property type="entry name" value="AGP_acyltrn"/>
    <property type="match status" value="1"/>
</dbReference>
<comment type="catalytic activity">
    <reaction evidence="19">
        <text>1-eicosanoyl-sn-glycero-3-phosphate + (9Z)-octadecenoyl-CoA = 1-eicosanoyl-2-(9Z)-octadecenoyl-sn-glycero-3-phosphate + CoA</text>
        <dbReference type="Rhea" id="RHEA:37183"/>
        <dbReference type="ChEBI" id="CHEBI:57287"/>
        <dbReference type="ChEBI" id="CHEBI:57387"/>
        <dbReference type="ChEBI" id="CHEBI:74583"/>
        <dbReference type="ChEBI" id="CHEBI:74584"/>
    </reaction>
    <physiologicalReaction direction="left-to-right" evidence="19">
        <dbReference type="Rhea" id="RHEA:37184"/>
    </physiologicalReaction>
</comment>
<evidence type="ECO:0000313" key="25">
    <source>
        <dbReference type="Ensembl" id="ENSCPOP00000020588.1"/>
    </source>
</evidence>
<dbReference type="EC" id="2.3.1.51" evidence="21"/>
<dbReference type="GO" id="GO:0003841">
    <property type="term" value="F:1-acylglycerol-3-phosphate O-acyltransferase activity"/>
    <property type="evidence" value="ECO:0007669"/>
    <property type="project" value="UniProtKB-UniRule"/>
</dbReference>
<evidence type="ECO:0000313" key="26">
    <source>
        <dbReference type="Proteomes" id="UP000005447"/>
    </source>
</evidence>
<evidence type="ECO:0000256" key="18">
    <source>
        <dbReference type="ARBA" id="ARBA00049345"/>
    </source>
</evidence>
<comment type="catalytic activity">
    <reaction evidence="16">
        <text>heptadecanoyl-CoA + 1-(9Z-octadecenoyl)-sn-glycero-3-phosphate = 1-(9Z)-octadecenoyl-2-heptadecanoyl-sn-glycero-3-phosphate + CoA</text>
        <dbReference type="Rhea" id="RHEA:37155"/>
        <dbReference type="ChEBI" id="CHEBI:57287"/>
        <dbReference type="ChEBI" id="CHEBI:74307"/>
        <dbReference type="ChEBI" id="CHEBI:74544"/>
        <dbReference type="ChEBI" id="CHEBI:74558"/>
    </reaction>
    <physiologicalReaction direction="left-to-right" evidence="16">
        <dbReference type="Rhea" id="RHEA:37156"/>
    </physiologicalReaction>
</comment>
<evidence type="ECO:0000256" key="5">
    <source>
        <dbReference type="ARBA" id="ARBA00004086"/>
    </source>
</evidence>
<evidence type="ECO:0000259" key="24">
    <source>
        <dbReference type="SMART" id="SM00563"/>
    </source>
</evidence>
<dbReference type="SMART" id="SM00563">
    <property type="entry name" value="PlsC"/>
    <property type="match status" value="1"/>
</dbReference>
<reference evidence="25" key="3">
    <citation type="submission" date="2025-09" db="UniProtKB">
        <authorList>
            <consortium name="Ensembl"/>
        </authorList>
    </citation>
    <scope>IDENTIFICATION</scope>
    <source>
        <strain evidence="25">2N</strain>
    </source>
</reference>
<dbReference type="VEuPathDB" id="HostDB:ENSCPOG00000019769"/>
<keyword evidence="22" id="KW-0472">Membrane</keyword>
<keyword evidence="9 21" id="KW-0594">Phospholipid biosynthesis</keyword>
<feature type="transmembrane region" description="Helical" evidence="22">
    <location>
        <begin position="27"/>
        <end position="50"/>
    </location>
</feature>
<dbReference type="Bgee" id="ENSCPOG00000019769">
    <property type="expression patterns" value="Expressed in liver and 13 other cell types or tissues"/>
</dbReference>
<keyword evidence="26" id="KW-1185">Reference proteome</keyword>
<evidence type="ECO:0000256" key="9">
    <source>
        <dbReference type="ARBA" id="ARBA00023209"/>
    </source>
</evidence>
<dbReference type="InParanoid" id="H0WC69"/>
<dbReference type="SUPFAM" id="SSF69593">
    <property type="entry name" value="Glycerol-3-phosphate (1)-acyltransferase"/>
    <property type="match status" value="1"/>
</dbReference>
<dbReference type="OrthoDB" id="202234at2759"/>
<dbReference type="RefSeq" id="XP_003473039.1">
    <property type="nucleotide sequence ID" value="XM_003472991.4"/>
</dbReference>
<comment type="catalytic activity">
    <reaction evidence="1">
        <text>(11Z)-octadecenoyl-CoA + 1-(9Z-octadecenoyl)-sn-glycero-3-phosphate = 1-(9Z)-octadecenoyl-2-(11Z)-octadecenoyl-sn-glycero-3-phosphate + CoA</text>
        <dbReference type="Rhea" id="RHEA:37603"/>
        <dbReference type="ChEBI" id="CHEBI:57287"/>
        <dbReference type="ChEBI" id="CHEBI:74544"/>
        <dbReference type="ChEBI" id="CHEBI:75121"/>
        <dbReference type="ChEBI" id="CHEBI:75122"/>
    </reaction>
    <physiologicalReaction direction="left-to-right" evidence="1">
        <dbReference type="Rhea" id="RHEA:37604"/>
    </physiologicalReaction>
</comment>
<comment type="catalytic activity">
    <reaction evidence="14">
        <text>1-(6Z,9Z,12Z-octadecatrienoyl)-sn-glycero-3-phosphate + (9Z)-octadecenoyl-CoA = (6Z,9Z,12Z)-octadecatrienoyl-2-(9Z)-octadecenoyl-sn-glycero-3-phosphate + CoA</text>
        <dbReference type="Rhea" id="RHEA:37179"/>
        <dbReference type="ChEBI" id="CHEBI:57287"/>
        <dbReference type="ChEBI" id="CHEBI:57387"/>
        <dbReference type="ChEBI" id="CHEBI:74581"/>
        <dbReference type="ChEBI" id="CHEBI:74582"/>
    </reaction>
    <physiologicalReaction direction="left-to-right" evidence="14">
        <dbReference type="Rhea" id="RHEA:37180"/>
    </physiologicalReaction>
</comment>
<dbReference type="STRING" id="10141.ENSCPOP00000020588"/>
<dbReference type="GeneID" id="100725130"/>
<keyword evidence="22" id="KW-1133">Transmembrane helix</keyword>
<evidence type="ECO:0000256" key="7">
    <source>
        <dbReference type="ARBA" id="ARBA00008655"/>
    </source>
</evidence>
<keyword evidence="21" id="KW-0444">Lipid biosynthesis</keyword>
<dbReference type="InterPro" id="IPR004552">
    <property type="entry name" value="AGP_acyltrans"/>
</dbReference>
<dbReference type="GO" id="GO:0001819">
    <property type="term" value="P:positive regulation of cytokine production"/>
    <property type="evidence" value="ECO:0007669"/>
    <property type="project" value="Ensembl"/>
</dbReference>
<feature type="transmembrane region" description="Helical" evidence="22">
    <location>
        <begin position="123"/>
        <end position="141"/>
    </location>
</feature>
<organism evidence="25 26">
    <name type="scientific">Cavia porcellus</name>
    <name type="common">Guinea pig</name>
    <dbReference type="NCBI Taxonomy" id="10141"/>
    <lineage>
        <taxon>Eukaryota</taxon>
        <taxon>Metazoa</taxon>
        <taxon>Chordata</taxon>
        <taxon>Craniata</taxon>
        <taxon>Vertebrata</taxon>
        <taxon>Euteleostomi</taxon>
        <taxon>Mammalia</taxon>
        <taxon>Eutheria</taxon>
        <taxon>Euarchontoglires</taxon>
        <taxon>Glires</taxon>
        <taxon>Rodentia</taxon>
        <taxon>Hystricomorpha</taxon>
        <taxon>Caviidae</taxon>
        <taxon>Cavia</taxon>
    </lineage>
</organism>
<evidence type="ECO:0000256" key="14">
    <source>
        <dbReference type="ARBA" id="ARBA00048105"/>
    </source>
</evidence>
<evidence type="ECO:0000256" key="10">
    <source>
        <dbReference type="ARBA" id="ARBA00023264"/>
    </source>
</evidence>
<dbReference type="FunCoup" id="H0WC69">
    <property type="interactions" value="703"/>
</dbReference>
<evidence type="ECO:0000256" key="22">
    <source>
        <dbReference type="SAM" id="Phobius"/>
    </source>
</evidence>
<evidence type="ECO:0000256" key="6">
    <source>
        <dbReference type="ARBA" id="ARBA00004728"/>
    </source>
</evidence>
<dbReference type="GO" id="GO:0006654">
    <property type="term" value="P:phosphatidic acid biosynthetic process"/>
    <property type="evidence" value="ECO:0007669"/>
    <property type="project" value="Ensembl"/>
</dbReference>
<evidence type="ECO:0000256" key="11">
    <source>
        <dbReference type="ARBA" id="ARBA00023315"/>
    </source>
</evidence>
<dbReference type="GeneTree" id="ENSGT00390000008726"/>
<evidence type="ECO:0000256" key="16">
    <source>
        <dbReference type="ARBA" id="ARBA00048956"/>
    </source>
</evidence>
<evidence type="ECO:0000256" key="17">
    <source>
        <dbReference type="ARBA" id="ARBA00048973"/>
    </source>
</evidence>
<keyword evidence="10 21" id="KW-1208">Phospholipid metabolism</keyword>
<evidence type="ECO:0000256" key="1">
    <source>
        <dbReference type="ARBA" id="ARBA00000091"/>
    </source>
</evidence>
<comment type="function">
    <text evidence="5">Converts 1-acyl-sn-glycerol-3-phosphate (lysophosphatidic acid or LPA) into 1,2-diacyl-sn-glycerol-3-phosphate (phosphatidic acid or PA) by incorporating an acyl moiety at the sn-2 position of the glycerol backbone.</text>
</comment>
<sequence>MELWPLVSAALLLLVLAVPLSRTARCYAKLCLYCVLCLGISVVASGVCILRHGGRTVENMSIISWFVRSFKYLYGLRFKVQGRQKLEVDGPCVIISNHQSILDMMGLMEILPKRCVQVAKRELLFLGPVGLVMYLGGVFFINRQRSSTAVSVMANLGERMIEENLKVWIYPEGTRNDSGDLLPFKKGAFYLAIQAQVPIIPVVYSSFSSFYNLQTKLFTSGTIKVQVLDAVPTLGLTVADVPKLVESCYQAMRATFREISTQPQENGVAEGPRVQPAQ</sequence>
<evidence type="ECO:0000256" key="15">
    <source>
        <dbReference type="ARBA" id="ARBA00048293"/>
    </source>
</evidence>
<dbReference type="KEGG" id="cpoc:100725130"/>
<proteinExistence type="inferred from homology"/>
<dbReference type="EMBL" id="AAKN02024173">
    <property type="status" value="NOT_ANNOTATED_CDS"/>
    <property type="molecule type" value="Genomic_DNA"/>
</dbReference>
<accession>H0WC69</accession>
<feature type="domain" description="Phospholipid/glycerol acyltransferase" evidence="24">
    <location>
        <begin position="92"/>
        <end position="207"/>
    </location>
</feature>
<feature type="signal peptide" evidence="23">
    <location>
        <begin position="1"/>
        <end position="17"/>
    </location>
</feature>
<dbReference type="OMA" id="MPRPLCY"/>
<dbReference type="Pfam" id="PF01553">
    <property type="entry name" value="Acyltransferase"/>
    <property type="match status" value="1"/>
</dbReference>
<evidence type="ECO:0000256" key="20">
    <source>
        <dbReference type="ARBA" id="ARBA00049561"/>
    </source>
</evidence>
<evidence type="ECO:0000256" key="21">
    <source>
        <dbReference type="RuleBase" id="RU361267"/>
    </source>
</evidence>
<protein>
    <recommendedName>
        <fullName evidence="21">1-acyl-sn-glycerol-3-phosphate acyltransferase</fullName>
        <ecNumber evidence="21">2.3.1.51</ecNumber>
    </recommendedName>
</protein>
<evidence type="ECO:0000256" key="8">
    <source>
        <dbReference type="ARBA" id="ARBA00022679"/>
    </source>
</evidence>
<comment type="catalytic activity">
    <reaction evidence="18">
        <text>1-(9Z-octadecenoyl)-sn-glycero-3-phosphate + (9Z,12Z)-octadecadienoyl-CoA = 1-(9Z)-octadecenoyl-2-(9Z,12Z)-octadecadienoyl-sn-glycero-3-phosphate + CoA</text>
        <dbReference type="Rhea" id="RHEA:37159"/>
        <dbReference type="ChEBI" id="CHEBI:57287"/>
        <dbReference type="ChEBI" id="CHEBI:57383"/>
        <dbReference type="ChEBI" id="CHEBI:74544"/>
        <dbReference type="ChEBI" id="CHEBI:74563"/>
    </reaction>
    <physiologicalReaction direction="left-to-right" evidence="18">
        <dbReference type="Rhea" id="RHEA:37160"/>
    </physiologicalReaction>
</comment>
<dbReference type="Proteomes" id="UP000005447">
    <property type="component" value="Unassembled WGS sequence"/>
</dbReference>
<comment type="domain">
    <text evidence="21">The HXXXXD motif is essential for acyltransferase activity and may constitute the binding site for the phosphate moiety of the glycerol-3-phosphate.</text>
</comment>
<keyword evidence="23" id="KW-0732">Signal</keyword>
<dbReference type="GO" id="GO:0005789">
    <property type="term" value="C:endoplasmic reticulum membrane"/>
    <property type="evidence" value="ECO:0007669"/>
    <property type="project" value="Ensembl"/>
</dbReference>
<comment type="catalytic activity">
    <reaction evidence="15">
        <text>1-(9Z,12Z,15Z)-octadecatrienoyl-sn-glycero-3-phosphate + (9Z)-octadecenoyl-CoA = 1-(9Z,12Z,15Z)-octadecatrienoyl-2-(9Z)-octadecenoyl-sn-glycero-3-phosphate + CoA</text>
        <dbReference type="Rhea" id="RHEA:37139"/>
        <dbReference type="ChEBI" id="CHEBI:57287"/>
        <dbReference type="ChEBI" id="CHEBI:57387"/>
        <dbReference type="ChEBI" id="CHEBI:74549"/>
        <dbReference type="ChEBI" id="CHEBI:74550"/>
    </reaction>
    <physiologicalReaction direction="left-to-right" evidence="15">
        <dbReference type="Rhea" id="RHEA:37140"/>
    </physiologicalReaction>
</comment>
<dbReference type="CDD" id="cd07989">
    <property type="entry name" value="LPLAT_AGPAT-like"/>
    <property type="match status" value="1"/>
</dbReference>
<comment type="catalytic activity">
    <reaction evidence="17">
        <text>pentadecanoyl-CoA + 1-(9Z-octadecenoyl)-sn-glycero-3-phosphate = 1-(9Z)-octadecenoyl-2-pentadecanoyl-sn-glycero-3-phosphate + CoA</text>
        <dbReference type="Rhea" id="RHEA:37175"/>
        <dbReference type="ChEBI" id="CHEBI:57287"/>
        <dbReference type="ChEBI" id="CHEBI:74309"/>
        <dbReference type="ChEBI" id="CHEBI:74544"/>
        <dbReference type="ChEBI" id="CHEBI:74578"/>
    </reaction>
    <physiologicalReaction direction="left-to-right" evidence="17">
        <dbReference type="Rhea" id="RHEA:37176"/>
    </physiologicalReaction>
</comment>
<evidence type="ECO:0000256" key="13">
    <source>
        <dbReference type="ARBA" id="ARBA00047814"/>
    </source>
</evidence>
<comment type="catalytic activity">
    <reaction evidence="20">
        <text>1-(9Z-octadecenoyl)-sn-glycero-3-phosphate + (9Z)-octadecenoyl-CoA = 1,2-di-(9Z-octadecenoyl)-sn-glycero-3-phosphate + CoA</text>
        <dbReference type="Rhea" id="RHEA:37131"/>
        <dbReference type="ChEBI" id="CHEBI:57287"/>
        <dbReference type="ChEBI" id="CHEBI:57387"/>
        <dbReference type="ChEBI" id="CHEBI:74544"/>
        <dbReference type="ChEBI" id="CHEBI:74546"/>
    </reaction>
    <physiologicalReaction direction="left-to-right" evidence="20">
        <dbReference type="Rhea" id="RHEA:37132"/>
    </physiologicalReaction>
</comment>
<dbReference type="GO" id="GO:0019432">
    <property type="term" value="P:triglyceride biosynthetic process"/>
    <property type="evidence" value="ECO:0007669"/>
    <property type="project" value="Ensembl"/>
</dbReference>
<comment type="catalytic activity">
    <reaction evidence="2">
        <text>a 1-acyl-sn-glycero-3-phosphate + an acyl-CoA = a 1,2-diacyl-sn-glycero-3-phosphate + CoA</text>
        <dbReference type="Rhea" id="RHEA:19709"/>
        <dbReference type="ChEBI" id="CHEBI:57287"/>
        <dbReference type="ChEBI" id="CHEBI:57970"/>
        <dbReference type="ChEBI" id="CHEBI:58342"/>
        <dbReference type="ChEBI" id="CHEBI:58608"/>
        <dbReference type="EC" id="2.3.1.51"/>
    </reaction>
    <physiologicalReaction direction="left-to-right" evidence="2">
        <dbReference type="Rhea" id="RHEA:19710"/>
    </physiologicalReaction>
</comment>
<gene>
    <name evidence="25" type="primary">AGPAT2</name>
</gene>
<evidence type="ECO:0000256" key="3">
    <source>
        <dbReference type="ARBA" id="ARBA00000816"/>
    </source>
</evidence>
<keyword evidence="21" id="KW-0443">Lipid metabolism</keyword>
<dbReference type="CTD" id="10555"/>
<evidence type="ECO:0000256" key="2">
    <source>
        <dbReference type="ARBA" id="ARBA00000300"/>
    </source>
</evidence>
<reference evidence="25" key="2">
    <citation type="submission" date="2025-08" db="UniProtKB">
        <authorList>
            <consortium name="Ensembl"/>
        </authorList>
    </citation>
    <scope>IDENTIFICATION</scope>
    <source>
        <strain evidence="25">2N</strain>
    </source>
</reference>
<dbReference type="HOGENOM" id="CLU_027938_10_1_1"/>
<feature type="chain" id="PRO_5003543257" description="1-acyl-sn-glycerol-3-phosphate acyltransferase" evidence="23">
    <location>
        <begin position="18"/>
        <end position="278"/>
    </location>
</feature>
<evidence type="ECO:0000256" key="23">
    <source>
        <dbReference type="SAM" id="SignalP"/>
    </source>
</evidence>
<dbReference type="AlphaFoldDB" id="H0WC69"/>